<protein>
    <submittedName>
        <fullName evidence="1">Uncharacterized protein</fullName>
    </submittedName>
</protein>
<evidence type="ECO:0000313" key="1">
    <source>
        <dbReference type="EMBL" id="KAG7300046.1"/>
    </source>
</evidence>
<dbReference type="EMBL" id="JAHIBW010000021">
    <property type="protein sequence ID" value="KAG7300046.1"/>
    <property type="molecule type" value="Genomic_DNA"/>
</dbReference>
<keyword evidence="2" id="KW-1185">Reference proteome</keyword>
<reference evidence="1 2" key="1">
    <citation type="submission" date="2021-06" db="EMBL/GenBank/DDBJ databases">
        <title>A haploid diamondback moth (Plutella xylostella L.) genome assembly resolves 31 chromosomes and identifies a diamide resistance mutation.</title>
        <authorList>
            <person name="Ward C.M."/>
            <person name="Perry K.D."/>
            <person name="Baker G."/>
            <person name="Powis K."/>
            <person name="Heckel D.G."/>
            <person name="Baxter S.W."/>
        </authorList>
    </citation>
    <scope>NUCLEOTIDE SEQUENCE [LARGE SCALE GENOMIC DNA]</scope>
    <source>
        <strain evidence="1 2">LV</strain>
        <tissue evidence="1">Single pupa</tissue>
    </source>
</reference>
<gene>
    <name evidence="1" type="ORF">JYU34_015573</name>
</gene>
<evidence type="ECO:0000313" key="2">
    <source>
        <dbReference type="Proteomes" id="UP000823941"/>
    </source>
</evidence>
<organism evidence="1 2">
    <name type="scientific">Plutella xylostella</name>
    <name type="common">Diamondback moth</name>
    <name type="synonym">Plutella maculipennis</name>
    <dbReference type="NCBI Taxonomy" id="51655"/>
    <lineage>
        <taxon>Eukaryota</taxon>
        <taxon>Metazoa</taxon>
        <taxon>Ecdysozoa</taxon>
        <taxon>Arthropoda</taxon>
        <taxon>Hexapoda</taxon>
        <taxon>Insecta</taxon>
        <taxon>Pterygota</taxon>
        <taxon>Neoptera</taxon>
        <taxon>Endopterygota</taxon>
        <taxon>Lepidoptera</taxon>
        <taxon>Glossata</taxon>
        <taxon>Ditrysia</taxon>
        <taxon>Yponomeutoidea</taxon>
        <taxon>Plutellidae</taxon>
        <taxon>Plutella</taxon>
    </lineage>
</organism>
<comment type="caution">
    <text evidence="1">The sequence shown here is derived from an EMBL/GenBank/DDBJ whole genome shotgun (WGS) entry which is preliminary data.</text>
</comment>
<proteinExistence type="predicted"/>
<dbReference type="Proteomes" id="UP000823941">
    <property type="component" value="Chromosome 21"/>
</dbReference>
<accession>A0ABQ7Q4D5</accession>
<sequence>MAFTSEFADSETRNAHCDIQTSDLINGSYLQRVNILGLYRVPSRRLDVDRCRANCGASCSLKIPSKFEDEIAKVGGKQNNECARSFDRCFAFYVDQVIENKPISSGAAGGRQSRNLSSGATKNRIENRARIDSELGETRRKALLFFQVFKCDRALASLSLVVMKRRMSAISAAMLRLVAMSSLRFVEGARSLINNAMCRCYEDVEARGIPSAPRR</sequence>
<name>A0ABQ7Q4D5_PLUXY</name>